<organism evidence="1 2">
    <name type="scientific">Streptomyces dioscori</name>
    <dbReference type="NCBI Taxonomy" id="2109333"/>
    <lineage>
        <taxon>Bacteria</taxon>
        <taxon>Bacillati</taxon>
        <taxon>Actinomycetota</taxon>
        <taxon>Actinomycetes</taxon>
        <taxon>Kitasatosporales</taxon>
        <taxon>Streptomycetaceae</taxon>
        <taxon>Streptomyces</taxon>
        <taxon>Streptomyces aurantiacus group</taxon>
    </lineage>
</organism>
<accession>A0A2P8PVH1</accession>
<reference evidence="1 2" key="1">
    <citation type="submission" date="2018-03" db="EMBL/GenBank/DDBJ databases">
        <title>Streptomyces dioscori sp. nov., a novel endophytic actinobacterium isolated from bulbil of Dioscorea bulbifera L.</title>
        <authorList>
            <person name="Zhikuan W."/>
        </authorList>
    </citation>
    <scope>NUCLEOTIDE SEQUENCE [LARGE SCALE GENOMIC DNA]</scope>
    <source>
        <strain evidence="1 2">A217</strain>
    </source>
</reference>
<proteinExistence type="predicted"/>
<evidence type="ECO:0000313" key="1">
    <source>
        <dbReference type="EMBL" id="PSM37991.1"/>
    </source>
</evidence>
<comment type="caution">
    <text evidence="1">The sequence shown here is derived from an EMBL/GenBank/DDBJ whole genome shotgun (WGS) entry which is preliminary data.</text>
</comment>
<dbReference type="EMBL" id="PYBJ01000034">
    <property type="protein sequence ID" value="PSM37991.1"/>
    <property type="molecule type" value="Genomic_DNA"/>
</dbReference>
<evidence type="ECO:0000313" key="2">
    <source>
        <dbReference type="Proteomes" id="UP000240429"/>
    </source>
</evidence>
<name>A0A2P8PVH1_9ACTN</name>
<gene>
    <name evidence="1" type="ORF">C6Y14_39720</name>
</gene>
<dbReference type="AlphaFoldDB" id="A0A2P8PVH1"/>
<dbReference type="OrthoDB" id="4255520at2"/>
<sequence>MSGTNAAPIVVHRMTGARGRRVTIHGQVFGLAHSDTDLAEFLRRAGLPDDAWELLDDPRWVKWQGGRPHEYSP</sequence>
<dbReference type="RefSeq" id="WP_107021829.1">
    <property type="nucleotide sequence ID" value="NZ_KZ679059.1"/>
</dbReference>
<protein>
    <submittedName>
        <fullName evidence="1">Uncharacterized protein</fullName>
    </submittedName>
</protein>
<keyword evidence="2" id="KW-1185">Reference proteome</keyword>
<dbReference type="Proteomes" id="UP000240429">
    <property type="component" value="Unassembled WGS sequence"/>
</dbReference>